<proteinExistence type="predicted"/>
<feature type="transmembrane region" description="Helical" evidence="1">
    <location>
        <begin position="96"/>
        <end position="118"/>
    </location>
</feature>
<keyword evidence="1" id="KW-0472">Membrane</keyword>
<evidence type="ECO:0000256" key="1">
    <source>
        <dbReference type="SAM" id="Phobius"/>
    </source>
</evidence>
<dbReference type="STRING" id="1715989.NITINOP_2968"/>
<dbReference type="AlphaFoldDB" id="A0A0S4L017"/>
<dbReference type="EMBL" id="LN885086">
    <property type="protein sequence ID" value="CUQ67940.1"/>
    <property type="molecule type" value="Genomic_DNA"/>
</dbReference>
<dbReference type="KEGG" id="nio:NITINOP_2968"/>
<organism evidence="2 3">
    <name type="scientific">Candidatus Nitrospira inopinata</name>
    <dbReference type="NCBI Taxonomy" id="1715989"/>
    <lineage>
        <taxon>Bacteria</taxon>
        <taxon>Pseudomonadati</taxon>
        <taxon>Nitrospirota</taxon>
        <taxon>Nitrospiria</taxon>
        <taxon>Nitrospirales</taxon>
        <taxon>Nitrospiraceae</taxon>
        <taxon>Nitrospira</taxon>
    </lineage>
</organism>
<accession>A0A0S4L017</accession>
<gene>
    <name evidence="2" type="ORF">NITINOP_2968</name>
</gene>
<keyword evidence="1" id="KW-0812">Transmembrane</keyword>
<protein>
    <submittedName>
        <fullName evidence="2">Uncharacterized protein</fullName>
    </submittedName>
</protein>
<dbReference type="Proteomes" id="UP000066284">
    <property type="component" value="Chromosome 1"/>
</dbReference>
<name>A0A0S4L017_9BACT</name>
<sequence>MNRRAWCCISHKNRCCLCSHRILLASLRSRAAHGRRGVKHSWPLSPYQLVPSGPQRTLVIHTLLNAQKGGTKNGRSFLSGYVILAKSMLKPRHSHLWLIALVLLLGVQLTGLSCLGEWQGAIQSAQAEMVDNSPSPEGNVLNHGCPCHFVFQSVFLPFPETLSPCTDKASSSPRLYVPTFVVFLFHPPLSV</sequence>
<keyword evidence="3" id="KW-1185">Reference proteome</keyword>
<keyword evidence="1" id="KW-1133">Transmembrane helix</keyword>
<reference evidence="3" key="1">
    <citation type="submission" date="2015-09" db="EMBL/GenBank/DDBJ databases">
        <authorList>
            <person name="Daims H."/>
        </authorList>
    </citation>
    <scope>NUCLEOTIDE SEQUENCE [LARGE SCALE GENOMIC DNA]</scope>
</reference>
<evidence type="ECO:0000313" key="2">
    <source>
        <dbReference type="EMBL" id="CUQ67940.1"/>
    </source>
</evidence>
<evidence type="ECO:0000313" key="3">
    <source>
        <dbReference type="Proteomes" id="UP000066284"/>
    </source>
</evidence>